<dbReference type="InterPro" id="IPR003726">
    <property type="entry name" value="HCY_dom"/>
</dbReference>
<accession>A0A1I5USH7</accession>
<dbReference type="AlphaFoldDB" id="A0A1I5USH7"/>
<dbReference type="PANTHER" id="PTHR11103:SF18">
    <property type="entry name" value="SLR1189 PROTEIN"/>
    <property type="match status" value="1"/>
</dbReference>
<keyword evidence="7" id="KW-0560">Oxidoreductase</keyword>
<dbReference type="InterPro" id="IPR029041">
    <property type="entry name" value="FAD-linked_oxidoreductase-like"/>
</dbReference>
<keyword evidence="8" id="KW-0479">Metal-binding</keyword>
<dbReference type="InterPro" id="IPR003171">
    <property type="entry name" value="Mehydrof_redctse-like"/>
</dbReference>
<evidence type="ECO:0000256" key="2">
    <source>
        <dbReference type="ARBA" id="ARBA00004777"/>
    </source>
</evidence>
<evidence type="ECO:0000256" key="7">
    <source>
        <dbReference type="ARBA" id="ARBA00023002"/>
    </source>
</evidence>
<dbReference type="Gene3D" id="3.20.20.330">
    <property type="entry name" value="Homocysteine-binding-like domain"/>
    <property type="match status" value="1"/>
</dbReference>
<dbReference type="SUPFAM" id="SSF82282">
    <property type="entry name" value="Homocysteine S-methyltransferase"/>
    <property type="match status" value="1"/>
</dbReference>
<organism evidence="10 11">
    <name type="scientific">Caldicoprobacter faecalis</name>
    <dbReference type="NCBI Taxonomy" id="937334"/>
    <lineage>
        <taxon>Bacteria</taxon>
        <taxon>Bacillati</taxon>
        <taxon>Bacillota</taxon>
        <taxon>Clostridia</taxon>
        <taxon>Caldicoprobacterales</taxon>
        <taxon>Caldicoprobacteraceae</taxon>
        <taxon>Caldicoprobacter</taxon>
    </lineage>
</organism>
<dbReference type="Gene3D" id="3.20.20.220">
    <property type="match status" value="1"/>
</dbReference>
<dbReference type="UniPathway" id="UPA00193"/>
<dbReference type="CDD" id="cd00537">
    <property type="entry name" value="MTHFR"/>
    <property type="match status" value="1"/>
</dbReference>
<dbReference type="EMBL" id="FOXR01000008">
    <property type="protein sequence ID" value="SFP97997.1"/>
    <property type="molecule type" value="Genomic_DNA"/>
</dbReference>
<dbReference type="SUPFAM" id="SSF51730">
    <property type="entry name" value="FAD-linked oxidoreductase"/>
    <property type="match status" value="1"/>
</dbReference>
<evidence type="ECO:0000256" key="5">
    <source>
        <dbReference type="ARBA" id="ARBA00022679"/>
    </source>
</evidence>
<name>A0A1I5USH7_9FIRM</name>
<feature type="binding site" evidence="8">
    <location>
        <position position="205"/>
    </location>
    <ligand>
        <name>Zn(2+)</name>
        <dbReference type="ChEBI" id="CHEBI:29105"/>
    </ligand>
</feature>
<dbReference type="GO" id="GO:0046872">
    <property type="term" value="F:metal ion binding"/>
    <property type="evidence" value="ECO:0007669"/>
    <property type="project" value="UniProtKB-KW"/>
</dbReference>
<feature type="domain" description="Hcy-binding" evidence="9">
    <location>
        <begin position="1"/>
        <end position="284"/>
    </location>
</feature>
<sequence>MIKEYLQDNILLADGAMGTYYSQITGEDAAFSELANETEPEVVKAIHAEYIQAGARLIRTNTFSANTLALDVSRDQVKRIIAKGYEIALQAARGREVFVAADMGPIPEMTADKKEVDPEFILDEYRFIVDAFIEAGADIFVLETLSSTDYLREVTEYIKSKNSQAFILVQFATTVDGYTRKGISISRIIKEVKAIPYIDAYGFNCGAGPAHLYQNIRAFDFSGDIVSVMPNAGYPEIVHQRTVYTRNPEYFSNIMMDVARLGVKIVGGCCGTTPLHISKMRDKLAEFAGEKRRASAPVRKVWHITMGKNDFYTKLVEGKFPVVVELDPPFDVSVEKIMEGAAVLKQNGVDAVTVADSPLARPRLNSMMLAAKIKREVGIEVIPHLCCRDHNLIGLKSLLLAGYVEGIRNLLVVTGDPIPGAEKSSVKSVFDLNSFKLMALIQEMNNELFSQDPYIVGGALNLNVQNRDAEISRMERKMENGARFFLTQPVFASEVIEYLARLKAREKVKILGGVMPIVSYKNALFLNNEIPGISIPSHYIERFRPDMDRQEAEEVGIEIAVELINNIKQHVDGLYLITPFNRVNMVVRVLKGSLL</sequence>
<dbReference type="STRING" id="937334.SAMN05444406_10841"/>
<dbReference type="Pfam" id="PF02574">
    <property type="entry name" value="S-methyl_trans"/>
    <property type="match status" value="1"/>
</dbReference>
<keyword evidence="4" id="KW-0285">Flavoprotein</keyword>
<dbReference type="GO" id="GO:0004489">
    <property type="term" value="F:methylenetetrahydrofolate reductase [NAD(P)H] activity"/>
    <property type="evidence" value="ECO:0007669"/>
    <property type="project" value="InterPro"/>
</dbReference>
<feature type="binding site" evidence="8">
    <location>
        <position position="270"/>
    </location>
    <ligand>
        <name>Zn(2+)</name>
        <dbReference type="ChEBI" id="CHEBI:29105"/>
    </ligand>
</feature>
<keyword evidence="11" id="KW-1185">Reference proteome</keyword>
<keyword evidence="3 8" id="KW-0489">Methyltransferase</keyword>
<dbReference type="GO" id="GO:0006555">
    <property type="term" value="P:methionine metabolic process"/>
    <property type="evidence" value="ECO:0007669"/>
    <property type="project" value="InterPro"/>
</dbReference>
<evidence type="ECO:0000256" key="8">
    <source>
        <dbReference type="PROSITE-ProRule" id="PRU00333"/>
    </source>
</evidence>
<evidence type="ECO:0000313" key="11">
    <source>
        <dbReference type="Proteomes" id="UP000198577"/>
    </source>
</evidence>
<dbReference type="PANTHER" id="PTHR11103">
    <property type="entry name" value="SLR1189 PROTEIN"/>
    <property type="match status" value="1"/>
</dbReference>
<dbReference type="Pfam" id="PF02219">
    <property type="entry name" value="MTHFR"/>
    <property type="match status" value="1"/>
</dbReference>
<comment type="cofactor">
    <cofactor evidence="8">
        <name>Zn(2+)</name>
        <dbReference type="ChEBI" id="CHEBI:29105"/>
    </cofactor>
</comment>
<comment type="pathway">
    <text evidence="2">One-carbon metabolism; tetrahydrofolate interconversion.</text>
</comment>
<reference evidence="10 11" key="1">
    <citation type="submission" date="2016-10" db="EMBL/GenBank/DDBJ databases">
        <authorList>
            <person name="de Groot N.N."/>
        </authorList>
    </citation>
    <scope>NUCLEOTIDE SEQUENCE [LARGE SCALE GENOMIC DNA]</scope>
    <source>
        <strain evidence="10 11">DSM 20678</strain>
    </source>
</reference>
<dbReference type="Proteomes" id="UP000198577">
    <property type="component" value="Unassembled WGS sequence"/>
</dbReference>
<dbReference type="GO" id="GO:0032259">
    <property type="term" value="P:methylation"/>
    <property type="evidence" value="ECO:0007669"/>
    <property type="project" value="UniProtKB-KW"/>
</dbReference>
<evidence type="ECO:0000256" key="6">
    <source>
        <dbReference type="ARBA" id="ARBA00022827"/>
    </source>
</evidence>
<gene>
    <name evidence="10" type="ORF">SAMN05444406_10841</name>
</gene>
<feature type="binding site" evidence="8">
    <location>
        <position position="269"/>
    </location>
    <ligand>
        <name>Zn(2+)</name>
        <dbReference type="ChEBI" id="CHEBI:29105"/>
    </ligand>
</feature>
<dbReference type="InterPro" id="IPR036589">
    <property type="entry name" value="HCY_dom_sf"/>
</dbReference>
<dbReference type="OrthoDB" id="9803687at2"/>
<comment type="cofactor">
    <cofactor evidence="1">
        <name>FAD</name>
        <dbReference type="ChEBI" id="CHEBI:57692"/>
    </cofactor>
</comment>
<keyword evidence="8" id="KW-0862">Zinc</keyword>
<dbReference type="GO" id="GO:0008168">
    <property type="term" value="F:methyltransferase activity"/>
    <property type="evidence" value="ECO:0007669"/>
    <property type="project" value="UniProtKB-UniRule"/>
</dbReference>
<keyword evidence="6" id="KW-0274">FAD</keyword>
<dbReference type="RefSeq" id="WP_092282184.1">
    <property type="nucleotide sequence ID" value="NZ_FOXR01000008.1"/>
</dbReference>
<dbReference type="GO" id="GO:0035999">
    <property type="term" value="P:tetrahydrofolate interconversion"/>
    <property type="evidence" value="ECO:0007669"/>
    <property type="project" value="UniProtKB-UniPathway"/>
</dbReference>
<keyword evidence="5 8" id="KW-0808">Transferase</keyword>
<evidence type="ECO:0000256" key="4">
    <source>
        <dbReference type="ARBA" id="ARBA00022630"/>
    </source>
</evidence>
<proteinExistence type="predicted"/>
<dbReference type="NCBIfam" id="NF006396">
    <property type="entry name" value="PRK08645.1"/>
    <property type="match status" value="1"/>
</dbReference>
<evidence type="ECO:0000256" key="3">
    <source>
        <dbReference type="ARBA" id="ARBA00022603"/>
    </source>
</evidence>
<evidence type="ECO:0000313" key="10">
    <source>
        <dbReference type="EMBL" id="SFP97997.1"/>
    </source>
</evidence>
<protein>
    <submittedName>
        <fullName evidence="10">Homocysteine S-methyltransferase</fullName>
    </submittedName>
</protein>
<evidence type="ECO:0000259" key="9">
    <source>
        <dbReference type="PROSITE" id="PS50970"/>
    </source>
</evidence>
<evidence type="ECO:0000256" key="1">
    <source>
        <dbReference type="ARBA" id="ARBA00001974"/>
    </source>
</evidence>
<dbReference type="PROSITE" id="PS50970">
    <property type="entry name" value="HCY"/>
    <property type="match status" value="1"/>
</dbReference>